<sequence>MDALLAAPASSSRGPTSTCCPRAASRASASGCWSSGCTLGPPGGAASFFGRLTTLKMVSCNSSPETLQAMLAAAPSLARLWLEGVRFTGDESKRRVLLRCPDATVSVTVMHCHRTAGLDVDAPSARSLRYTGFLEHFPFSSATPSGPPVNLQRVQLSLCTARWFSRLQDLKLELLDINDIAVRSEEEGGMLFKAFPELKFLELEGSHEVDSHGAAAAIANLLLSAAWHCRNFT</sequence>
<keyword evidence="2" id="KW-1185">Reference proteome</keyword>
<dbReference type="OrthoDB" id="679495at2759"/>
<dbReference type="SUPFAM" id="SSF52047">
    <property type="entry name" value="RNI-like"/>
    <property type="match status" value="1"/>
</dbReference>
<name>A0A1E5W4T5_9POAL</name>
<evidence type="ECO:0000313" key="2">
    <source>
        <dbReference type="Proteomes" id="UP000095767"/>
    </source>
</evidence>
<gene>
    <name evidence="1" type="ORF">BAE44_0006555</name>
</gene>
<dbReference type="STRING" id="888268.A0A1E5W4T5"/>
<organism evidence="1 2">
    <name type="scientific">Dichanthelium oligosanthes</name>
    <dbReference type="NCBI Taxonomy" id="888268"/>
    <lineage>
        <taxon>Eukaryota</taxon>
        <taxon>Viridiplantae</taxon>
        <taxon>Streptophyta</taxon>
        <taxon>Embryophyta</taxon>
        <taxon>Tracheophyta</taxon>
        <taxon>Spermatophyta</taxon>
        <taxon>Magnoliopsida</taxon>
        <taxon>Liliopsida</taxon>
        <taxon>Poales</taxon>
        <taxon>Poaceae</taxon>
        <taxon>PACMAD clade</taxon>
        <taxon>Panicoideae</taxon>
        <taxon>Panicodae</taxon>
        <taxon>Paniceae</taxon>
        <taxon>Dichantheliinae</taxon>
        <taxon>Dichanthelium</taxon>
    </lineage>
</organism>
<dbReference type="AlphaFoldDB" id="A0A1E5W4T5"/>
<protein>
    <recommendedName>
        <fullName evidence="3">FBD domain-containing protein</fullName>
    </recommendedName>
</protein>
<evidence type="ECO:0008006" key="3">
    <source>
        <dbReference type="Google" id="ProtNLM"/>
    </source>
</evidence>
<comment type="caution">
    <text evidence="1">The sequence shown here is derived from an EMBL/GenBank/DDBJ whole genome shotgun (WGS) entry which is preliminary data.</text>
</comment>
<evidence type="ECO:0000313" key="1">
    <source>
        <dbReference type="EMBL" id="OEL32426.1"/>
    </source>
</evidence>
<proteinExistence type="predicted"/>
<accession>A0A1E5W4T5</accession>
<dbReference type="Proteomes" id="UP000095767">
    <property type="component" value="Unassembled WGS sequence"/>
</dbReference>
<dbReference type="EMBL" id="LWDX02021221">
    <property type="protein sequence ID" value="OEL32426.1"/>
    <property type="molecule type" value="Genomic_DNA"/>
</dbReference>
<reference evidence="1 2" key="1">
    <citation type="submission" date="2016-09" db="EMBL/GenBank/DDBJ databases">
        <title>The draft genome of Dichanthelium oligosanthes: A C3 panicoid grass species.</title>
        <authorList>
            <person name="Studer A.J."/>
            <person name="Schnable J.C."/>
            <person name="Brutnell T.P."/>
        </authorList>
    </citation>
    <scope>NUCLEOTIDE SEQUENCE [LARGE SCALE GENOMIC DNA]</scope>
    <source>
        <strain evidence="2">cv. Kellogg 1175</strain>
        <tissue evidence="1">Leaf</tissue>
    </source>
</reference>